<keyword evidence="2" id="KW-1185">Reference proteome</keyword>
<protein>
    <submittedName>
        <fullName evidence="1">8561_t:CDS:1</fullName>
    </submittedName>
</protein>
<dbReference type="InterPro" id="IPR006597">
    <property type="entry name" value="Sel1-like"/>
</dbReference>
<proteinExistence type="predicted"/>
<dbReference type="AlphaFoldDB" id="A0A9N9JEG6"/>
<evidence type="ECO:0000313" key="2">
    <source>
        <dbReference type="Proteomes" id="UP000789342"/>
    </source>
</evidence>
<dbReference type="Pfam" id="PF08238">
    <property type="entry name" value="Sel1"/>
    <property type="match status" value="2"/>
</dbReference>
<dbReference type="Gene3D" id="1.25.40.10">
    <property type="entry name" value="Tetratricopeptide repeat domain"/>
    <property type="match status" value="1"/>
</dbReference>
<gene>
    <name evidence="1" type="ORF">AMORRO_LOCUS17051</name>
</gene>
<name>A0A9N9JEG6_9GLOM</name>
<feature type="non-terminal residue" evidence="1">
    <location>
        <position position="211"/>
    </location>
</feature>
<evidence type="ECO:0000313" key="1">
    <source>
        <dbReference type="EMBL" id="CAG8777607.1"/>
    </source>
</evidence>
<dbReference type="OrthoDB" id="2407948at2759"/>
<dbReference type="EMBL" id="CAJVPV010050317">
    <property type="protein sequence ID" value="CAG8777607.1"/>
    <property type="molecule type" value="Genomic_DNA"/>
</dbReference>
<feature type="non-terminal residue" evidence="1">
    <location>
        <position position="1"/>
    </location>
</feature>
<dbReference type="Proteomes" id="UP000789342">
    <property type="component" value="Unassembled WGS sequence"/>
</dbReference>
<reference evidence="1" key="1">
    <citation type="submission" date="2021-06" db="EMBL/GenBank/DDBJ databases">
        <authorList>
            <person name="Kallberg Y."/>
            <person name="Tangrot J."/>
            <person name="Rosling A."/>
        </authorList>
    </citation>
    <scope>NUCLEOTIDE SEQUENCE</scope>
    <source>
        <strain evidence="1">CL551</strain>
    </source>
</reference>
<organism evidence="1 2">
    <name type="scientific">Acaulospora morrowiae</name>
    <dbReference type="NCBI Taxonomy" id="94023"/>
    <lineage>
        <taxon>Eukaryota</taxon>
        <taxon>Fungi</taxon>
        <taxon>Fungi incertae sedis</taxon>
        <taxon>Mucoromycota</taxon>
        <taxon>Glomeromycotina</taxon>
        <taxon>Glomeromycetes</taxon>
        <taxon>Diversisporales</taxon>
        <taxon>Acaulosporaceae</taxon>
        <taxon>Acaulospora</taxon>
    </lineage>
</organism>
<dbReference type="SUPFAM" id="SSF81901">
    <property type="entry name" value="HCP-like"/>
    <property type="match status" value="1"/>
</dbReference>
<accession>A0A9N9JEG6</accession>
<sequence length="211" mass="23846">LDNVDTKSKSKLGEIVVSHDKSLILKKSKMSVNLNTNIESDPSKTVRSDPPFICASDEIDSFLKKLFEFFNEQFNKQNHPKYVAQLIKKYIGDLNKNPAKVLIMMLKHKHDYLASLIGLFYQFGIGTLVDSQIALEMYSQVIGNLKIKETPPESCEISSRLISEFSTGFMYLFGTGVEQDQAKAFQIFSKLSNEGFALAKAYLGECFERGY</sequence>
<dbReference type="SMART" id="SM00671">
    <property type="entry name" value="SEL1"/>
    <property type="match status" value="1"/>
</dbReference>
<dbReference type="InterPro" id="IPR011990">
    <property type="entry name" value="TPR-like_helical_dom_sf"/>
</dbReference>
<comment type="caution">
    <text evidence="1">The sequence shown here is derived from an EMBL/GenBank/DDBJ whole genome shotgun (WGS) entry which is preliminary data.</text>
</comment>